<protein>
    <submittedName>
        <fullName evidence="1">Uncharacterized protein</fullName>
    </submittedName>
</protein>
<dbReference type="OrthoDB" id="7065474at2"/>
<dbReference type="AlphaFoldDB" id="A0A8H2JLX3"/>
<dbReference type="Proteomes" id="UP000307702">
    <property type="component" value="Unassembled WGS sequence"/>
</dbReference>
<proteinExistence type="predicted"/>
<reference evidence="1 2" key="1">
    <citation type="submission" date="2019-05" db="EMBL/GenBank/DDBJ databases">
        <title>Colwellia ponticola sp. nov., isolated from seawater.</title>
        <authorList>
            <person name="Yoon J.-H."/>
        </authorList>
    </citation>
    <scope>NUCLEOTIDE SEQUENCE [LARGE SCALE GENOMIC DNA]</scope>
    <source>
        <strain evidence="1 2">OISW-25</strain>
    </source>
</reference>
<name>A0A8H2JLX3_9GAMM</name>
<organism evidence="1 2">
    <name type="scientific">Colwellia ponticola</name>
    <dbReference type="NCBI Taxonomy" id="2304625"/>
    <lineage>
        <taxon>Bacteria</taxon>
        <taxon>Pseudomonadati</taxon>
        <taxon>Pseudomonadota</taxon>
        <taxon>Gammaproteobacteria</taxon>
        <taxon>Alteromonadales</taxon>
        <taxon>Colwelliaceae</taxon>
        <taxon>Colwellia</taxon>
    </lineage>
</organism>
<keyword evidence="2" id="KW-1185">Reference proteome</keyword>
<accession>A0A8H2JLX3</accession>
<dbReference type="EMBL" id="SZVP01000006">
    <property type="protein sequence ID" value="TMM45427.1"/>
    <property type="molecule type" value="Genomic_DNA"/>
</dbReference>
<comment type="caution">
    <text evidence="1">The sequence shown here is derived from an EMBL/GenBank/DDBJ whole genome shotgun (WGS) entry which is preliminary data.</text>
</comment>
<sequence>MKNNKNTNTFLAVPNDIMNTKHPLHYELLNFDTNIELKLFIAILAKSTMIYKSNKKKGIQTFSIQGILGKDSFIPRSKSINHENLLKIINSFNSKFFNFLLLEKKQIQFELSNKYIKTLNSGFTNLNLMDLKKHKDLKTTKLAMLTTIYPSTTKNPKPYFHLNYLCEYLKINETLKRFEKIRQIKKAFSKLENIEFEYKHPVNQNAEELPEHYKFHYKTLTKKNDEIKETEVEIKPNVDSTEREKAIDKTFNEDFDLDELLKEHKEPNPVEKNDVYDIPF</sequence>
<dbReference type="RefSeq" id="WP_138622400.1">
    <property type="nucleotide sequence ID" value="NZ_SZVP01000006.1"/>
</dbReference>
<evidence type="ECO:0000313" key="2">
    <source>
        <dbReference type="Proteomes" id="UP000307702"/>
    </source>
</evidence>
<evidence type="ECO:0000313" key="1">
    <source>
        <dbReference type="EMBL" id="TMM45427.1"/>
    </source>
</evidence>
<gene>
    <name evidence="1" type="ORF">FCS21_08540</name>
</gene>